<reference evidence="1 2" key="1">
    <citation type="journal article" date="2019" name="G3 (Bethesda)">
        <title>Sequencing of a Wild Apple (Malus baccata) Genome Unravels the Differences Between Cultivated and Wild Apple Species Regarding Disease Resistance and Cold Tolerance.</title>
        <authorList>
            <person name="Chen X."/>
        </authorList>
    </citation>
    <scope>NUCLEOTIDE SEQUENCE [LARGE SCALE GENOMIC DNA]</scope>
    <source>
        <strain evidence="2">cv. Shandingzi</strain>
        <tissue evidence="1">Leaves</tissue>
    </source>
</reference>
<gene>
    <name evidence="1" type="ORF">C1H46_001716</name>
</gene>
<accession>A0A540NNT2</accession>
<dbReference type="Proteomes" id="UP000315295">
    <property type="component" value="Unassembled WGS sequence"/>
</dbReference>
<evidence type="ECO:0000313" key="1">
    <source>
        <dbReference type="EMBL" id="TQE12696.1"/>
    </source>
</evidence>
<dbReference type="AlphaFoldDB" id="A0A540NNT2"/>
<dbReference type="EMBL" id="VIEB01000017">
    <property type="protein sequence ID" value="TQE12696.1"/>
    <property type="molecule type" value="Genomic_DNA"/>
</dbReference>
<sequence>MISRVWCGGAGGAGQIKGCGCSAGNGVVMRLVLDCRSGSTVEDDNDVMQQTDWGSEISGNGSRMIGWLGGFGQQMC</sequence>
<organism evidence="1 2">
    <name type="scientific">Malus baccata</name>
    <name type="common">Siberian crab apple</name>
    <name type="synonym">Pyrus baccata</name>
    <dbReference type="NCBI Taxonomy" id="106549"/>
    <lineage>
        <taxon>Eukaryota</taxon>
        <taxon>Viridiplantae</taxon>
        <taxon>Streptophyta</taxon>
        <taxon>Embryophyta</taxon>
        <taxon>Tracheophyta</taxon>
        <taxon>Spermatophyta</taxon>
        <taxon>Magnoliopsida</taxon>
        <taxon>eudicotyledons</taxon>
        <taxon>Gunneridae</taxon>
        <taxon>Pentapetalae</taxon>
        <taxon>rosids</taxon>
        <taxon>fabids</taxon>
        <taxon>Rosales</taxon>
        <taxon>Rosaceae</taxon>
        <taxon>Amygdaloideae</taxon>
        <taxon>Maleae</taxon>
        <taxon>Malus</taxon>
    </lineage>
</organism>
<evidence type="ECO:0000313" key="2">
    <source>
        <dbReference type="Proteomes" id="UP000315295"/>
    </source>
</evidence>
<name>A0A540NNT2_MALBA</name>
<keyword evidence="2" id="KW-1185">Reference proteome</keyword>
<protein>
    <submittedName>
        <fullName evidence="1">Uncharacterized protein</fullName>
    </submittedName>
</protein>
<comment type="caution">
    <text evidence="1">The sequence shown here is derived from an EMBL/GenBank/DDBJ whole genome shotgun (WGS) entry which is preliminary data.</text>
</comment>
<proteinExistence type="predicted"/>